<dbReference type="EMBL" id="JAOYFB010000038">
    <property type="protein sequence ID" value="KAK4025220.1"/>
    <property type="molecule type" value="Genomic_DNA"/>
</dbReference>
<evidence type="ECO:0000313" key="1">
    <source>
        <dbReference type="EMBL" id="KAK4025220.1"/>
    </source>
</evidence>
<evidence type="ECO:0000313" key="2">
    <source>
        <dbReference type="Proteomes" id="UP001234178"/>
    </source>
</evidence>
<dbReference type="Proteomes" id="UP001234178">
    <property type="component" value="Unassembled WGS sequence"/>
</dbReference>
<keyword evidence="2" id="KW-1185">Reference proteome</keyword>
<protein>
    <recommendedName>
        <fullName evidence="3">Secreted protein</fullName>
    </recommendedName>
</protein>
<name>A0ABR0AJE3_9CRUS</name>
<gene>
    <name evidence="1" type="ORF">OUZ56_014295</name>
</gene>
<reference evidence="1 2" key="1">
    <citation type="journal article" date="2023" name="Nucleic Acids Res.">
        <title>The hologenome of Daphnia magna reveals possible DNA methylation and microbiome-mediated evolution of the host genome.</title>
        <authorList>
            <person name="Chaturvedi A."/>
            <person name="Li X."/>
            <person name="Dhandapani V."/>
            <person name="Marshall H."/>
            <person name="Kissane S."/>
            <person name="Cuenca-Cambronero M."/>
            <person name="Asole G."/>
            <person name="Calvet F."/>
            <person name="Ruiz-Romero M."/>
            <person name="Marangio P."/>
            <person name="Guigo R."/>
            <person name="Rago D."/>
            <person name="Mirbahai L."/>
            <person name="Eastwood N."/>
            <person name="Colbourne J.K."/>
            <person name="Zhou J."/>
            <person name="Mallon E."/>
            <person name="Orsini L."/>
        </authorList>
    </citation>
    <scope>NUCLEOTIDE SEQUENCE [LARGE SCALE GENOMIC DNA]</scope>
    <source>
        <strain evidence="1">LRV0_1</strain>
    </source>
</reference>
<proteinExistence type="predicted"/>
<comment type="caution">
    <text evidence="1">The sequence shown here is derived from an EMBL/GenBank/DDBJ whole genome shotgun (WGS) entry which is preliminary data.</text>
</comment>
<accession>A0ABR0AJE3</accession>
<organism evidence="1 2">
    <name type="scientific">Daphnia magna</name>
    <dbReference type="NCBI Taxonomy" id="35525"/>
    <lineage>
        <taxon>Eukaryota</taxon>
        <taxon>Metazoa</taxon>
        <taxon>Ecdysozoa</taxon>
        <taxon>Arthropoda</taxon>
        <taxon>Crustacea</taxon>
        <taxon>Branchiopoda</taxon>
        <taxon>Diplostraca</taxon>
        <taxon>Cladocera</taxon>
        <taxon>Anomopoda</taxon>
        <taxon>Daphniidae</taxon>
        <taxon>Daphnia</taxon>
    </lineage>
</organism>
<evidence type="ECO:0008006" key="3">
    <source>
        <dbReference type="Google" id="ProtNLM"/>
    </source>
</evidence>
<sequence length="67" mass="7330">MQTLSLILIHSKSSALPAVRCCVVILTRLTAIFVDVSSAHDIGVLLFFSPFFRSTTHDLLLIATRGD</sequence>